<keyword evidence="1 2" id="KW-0238">DNA-binding</keyword>
<dbReference type="InterPro" id="IPR036271">
    <property type="entry name" value="Tet_transcr_reg_TetR-rel_C_sf"/>
</dbReference>
<dbReference type="OrthoDB" id="9780824at2"/>
<protein>
    <submittedName>
        <fullName evidence="4">TetR/AcrR family transcriptional regulator</fullName>
    </submittedName>
</protein>
<feature type="domain" description="HTH tetR-type" evidence="3">
    <location>
        <begin position="2"/>
        <end position="62"/>
    </location>
</feature>
<dbReference type="AlphaFoldDB" id="A0A4Y8MBU1"/>
<dbReference type="Gene3D" id="1.10.357.10">
    <property type="entry name" value="Tetracycline Repressor, domain 2"/>
    <property type="match status" value="1"/>
</dbReference>
<evidence type="ECO:0000256" key="1">
    <source>
        <dbReference type="ARBA" id="ARBA00023125"/>
    </source>
</evidence>
<dbReference type="PANTHER" id="PTHR30055">
    <property type="entry name" value="HTH-TYPE TRANSCRIPTIONAL REGULATOR RUTR"/>
    <property type="match status" value="1"/>
</dbReference>
<name>A0A4Y8MBU1_9BACL</name>
<sequence length="198" mass="22656">MTDKQSRILRAAVEVFAEKGYSGAATSEIAQRAGVAEGTIFRHYRTKKDLLYSIVAPFVAKLIEPFVLRDLYPLIDNPHPTFEGFIRALLDNRIAFAEKNIKVIKILLQEVPFHPELREQFLSKVAERVLVKLSNAVYHYRKQGQIVDLPPLTMIRLVGSTLFGYLIVRFLFAPSGWDDTQEREATVQYILHGLNRKN</sequence>
<dbReference type="Pfam" id="PF00440">
    <property type="entry name" value="TetR_N"/>
    <property type="match status" value="1"/>
</dbReference>
<dbReference type="GO" id="GO:0006355">
    <property type="term" value="P:regulation of DNA-templated transcription"/>
    <property type="evidence" value="ECO:0007669"/>
    <property type="project" value="UniProtKB-ARBA"/>
</dbReference>
<comment type="caution">
    <text evidence="4">The sequence shown here is derived from an EMBL/GenBank/DDBJ whole genome shotgun (WGS) entry which is preliminary data.</text>
</comment>
<dbReference type="InterPro" id="IPR001647">
    <property type="entry name" value="HTH_TetR"/>
</dbReference>
<evidence type="ECO:0000256" key="2">
    <source>
        <dbReference type="PROSITE-ProRule" id="PRU00335"/>
    </source>
</evidence>
<dbReference type="GO" id="GO:0003677">
    <property type="term" value="F:DNA binding"/>
    <property type="evidence" value="ECO:0007669"/>
    <property type="project" value="UniProtKB-UniRule"/>
</dbReference>
<dbReference type="InterPro" id="IPR009057">
    <property type="entry name" value="Homeodomain-like_sf"/>
</dbReference>
<dbReference type="Proteomes" id="UP000297900">
    <property type="component" value="Unassembled WGS sequence"/>
</dbReference>
<keyword evidence="5" id="KW-1185">Reference proteome</keyword>
<dbReference type="PRINTS" id="PR00455">
    <property type="entry name" value="HTHTETR"/>
</dbReference>
<dbReference type="SUPFAM" id="SSF46689">
    <property type="entry name" value="Homeodomain-like"/>
    <property type="match status" value="1"/>
</dbReference>
<reference evidence="4 5" key="1">
    <citation type="submission" date="2019-03" db="EMBL/GenBank/DDBJ databases">
        <title>Cohnella endophytica sp. nov., a novel endophytic bacterium isolated from bark of Sonneratia apetala.</title>
        <authorList>
            <person name="Tuo L."/>
        </authorList>
    </citation>
    <scope>NUCLEOTIDE SEQUENCE [LARGE SCALE GENOMIC DNA]</scope>
    <source>
        <strain evidence="4 5">CCTCC AB 208254</strain>
    </source>
</reference>
<evidence type="ECO:0000313" key="5">
    <source>
        <dbReference type="Proteomes" id="UP000297900"/>
    </source>
</evidence>
<evidence type="ECO:0000313" key="4">
    <source>
        <dbReference type="EMBL" id="TFE31883.1"/>
    </source>
</evidence>
<dbReference type="PROSITE" id="PS50977">
    <property type="entry name" value="HTH_TETR_2"/>
    <property type="match status" value="1"/>
</dbReference>
<dbReference type="InterPro" id="IPR050109">
    <property type="entry name" value="HTH-type_TetR-like_transc_reg"/>
</dbReference>
<dbReference type="PANTHER" id="PTHR30055:SF222">
    <property type="entry name" value="REGULATORY PROTEIN"/>
    <property type="match status" value="1"/>
</dbReference>
<dbReference type="EMBL" id="SOMN01000001">
    <property type="protein sequence ID" value="TFE31883.1"/>
    <property type="molecule type" value="Genomic_DNA"/>
</dbReference>
<evidence type="ECO:0000259" key="3">
    <source>
        <dbReference type="PROSITE" id="PS50977"/>
    </source>
</evidence>
<proteinExistence type="predicted"/>
<feature type="DNA-binding region" description="H-T-H motif" evidence="2">
    <location>
        <begin position="25"/>
        <end position="44"/>
    </location>
</feature>
<organism evidence="4 5">
    <name type="scientific">Cohnella luojiensis</name>
    <dbReference type="NCBI Taxonomy" id="652876"/>
    <lineage>
        <taxon>Bacteria</taxon>
        <taxon>Bacillati</taxon>
        <taxon>Bacillota</taxon>
        <taxon>Bacilli</taxon>
        <taxon>Bacillales</taxon>
        <taxon>Paenibacillaceae</taxon>
        <taxon>Cohnella</taxon>
    </lineage>
</organism>
<dbReference type="SUPFAM" id="SSF48498">
    <property type="entry name" value="Tetracyclin repressor-like, C-terminal domain"/>
    <property type="match status" value="1"/>
</dbReference>
<accession>A0A4Y8MBU1</accession>
<gene>
    <name evidence="4" type="ORF">E2980_01575</name>
</gene>